<accession>A0A9X2SYB1</accession>
<organism evidence="2 3">
    <name type="scientific">Aquiflexum gelatinilyticum</name>
    <dbReference type="NCBI Taxonomy" id="2961943"/>
    <lineage>
        <taxon>Bacteria</taxon>
        <taxon>Pseudomonadati</taxon>
        <taxon>Bacteroidota</taxon>
        <taxon>Cytophagia</taxon>
        <taxon>Cytophagales</taxon>
        <taxon>Cyclobacteriaceae</taxon>
        <taxon>Aquiflexum</taxon>
    </lineage>
</organism>
<evidence type="ECO:0008006" key="4">
    <source>
        <dbReference type="Google" id="ProtNLM"/>
    </source>
</evidence>
<dbReference type="RefSeq" id="WP_258422775.1">
    <property type="nucleotide sequence ID" value="NZ_JANAEZ010000003.1"/>
</dbReference>
<evidence type="ECO:0000313" key="3">
    <source>
        <dbReference type="Proteomes" id="UP001142175"/>
    </source>
</evidence>
<reference evidence="2" key="1">
    <citation type="submission" date="2022-08" db="EMBL/GenBank/DDBJ databases">
        <authorList>
            <person name="Zhang D."/>
        </authorList>
    </citation>
    <scope>NUCLEOTIDE SEQUENCE</scope>
    <source>
        <strain evidence="2">XJ19-11</strain>
    </source>
</reference>
<evidence type="ECO:0000256" key="1">
    <source>
        <dbReference type="SAM" id="SignalP"/>
    </source>
</evidence>
<keyword evidence="1" id="KW-0732">Signal</keyword>
<feature type="signal peptide" evidence="1">
    <location>
        <begin position="1"/>
        <end position="21"/>
    </location>
</feature>
<proteinExistence type="predicted"/>
<evidence type="ECO:0000313" key="2">
    <source>
        <dbReference type="EMBL" id="MCR9014899.1"/>
    </source>
</evidence>
<gene>
    <name evidence="2" type="ORF">NU887_07595</name>
</gene>
<keyword evidence="3" id="KW-1185">Reference proteome</keyword>
<comment type="caution">
    <text evidence="2">The sequence shown here is derived from an EMBL/GenBank/DDBJ whole genome shotgun (WGS) entry which is preliminary data.</text>
</comment>
<feature type="chain" id="PRO_5040892217" description="DUF4168 domain-containing protein" evidence="1">
    <location>
        <begin position="22"/>
        <end position="164"/>
    </location>
</feature>
<dbReference type="AlphaFoldDB" id="A0A9X2SYB1"/>
<sequence>MKKVFLLAFLFMGIMSVKSVAQEAAEEVTEEEILKFATMEESVANFLAEKQEELVEMIKGDSTLGGAARYNEIKGAWGDDTKLAEINITEEEKAAFQKIQDFMDSLGESVKNYKIDFIKDAEKLGAGTYNKIMKAKSADPSLNEKINSLISELGKKREEGEGNV</sequence>
<protein>
    <recommendedName>
        <fullName evidence="4">DUF4168 domain-containing protein</fullName>
    </recommendedName>
</protein>
<dbReference type="EMBL" id="JANSUY010000003">
    <property type="protein sequence ID" value="MCR9014899.1"/>
    <property type="molecule type" value="Genomic_DNA"/>
</dbReference>
<dbReference type="Proteomes" id="UP001142175">
    <property type="component" value="Unassembled WGS sequence"/>
</dbReference>
<name>A0A9X2SYB1_9BACT</name>